<dbReference type="EMBL" id="BK014947">
    <property type="protein sequence ID" value="DAD83924.1"/>
    <property type="molecule type" value="Genomic_DNA"/>
</dbReference>
<sequence>MHGGTYSDDRTFPKCHSGTSRRIIYPPSAVIRCTALLHYAS</sequence>
<name>A0A8S5MNY3_9CAUD</name>
<accession>A0A8S5MNY3</accession>
<reference evidence="1" key="1">
    <citation type="journal article" date="2021" name="Proc. Natl. Acad. Sci. U.S.A.">
        <title>A Catalog of Tens of Thousands of Viruses from Human Metagenomes Reveals Hidden Associations with Chronic Diseases.</title>
        <authorList>
            <person name="Tisza M.J."/>
            <person name="Buck C.B."/>
        </authorList>
    </citation>
    <scope>NUCLEOTIDE SEQUENCE</scope>
    <source>
        <strain evidence="1">CtZZK17</strain>
    </source>
</reference>
<protein>
    <submittedName>
        <fullName evidence="1">Uncharacterized protein</fullName>
    </submittedName>
</protein>
<evidence type="ECO:0000313" key="1">
    <source>
        <dbReference type="EMBL" id="DAD83924.1"/>
    </source>
</evidence>
<proteinExistence type="predicted"/>
<organism evidence="1">
    <name type="scientific">Siphoviridae sp. ctZZK17</name>
    <dbReference type="NCBI Taxonomy" id="2826384"/>
    <lineage>
        <taxon>Viruses</taxon>
        <taxon>Duplodnaviria</taxon>
        <taxon>Heunggongvirae</taxon>
        <taxon>Uroviricota</taxon>
        <taxon>Caudoviricetes</taxon>
    </lineage>
</organism>